<dbReference type="EMBL" id="JBIAQY010000008">
    <property type="protein sequence ID" value="MFF3570943.1"/>
    <property type="molecule type" value="Genomic_DNA"/>
</dbReference>
<comment type="caution">
    <text evidence="2">The sequence shown here is derived from an EMBL/GenBank/DDBJ whole genome shotgun (WGS) entry which is preliminary data.</text>
</comment>
<organism evidence="2 3">
    <name type="scientific">Nocardia jiangxiensis</name>
    <dbReference type="NCBI Taxonomy" id="282685"/>
    <lineage>
        <taxon>Bacteria</taxon>
        <taxon>Bacillati</taxon>
        <taxon>Actinomycetota</taxon>
        <taxon>Actinomycetes</taxon>
        <taxon>Mycobacteriales</taxon>
        <taxon>Nocardiaceae</taxon>
        <taxon>Nocardia</taxon>
    </lineage>
</organism>
<dbReference type="PANTHER" id="PTHR33498">
    <property type="entry name" value="TRANSPOSASE FOR INSERTION SEQUENCE ELEMENT IS1557"/>
    <property type="match status" value="1"/>
</dbReference>
<dbReference type="PANTHER" id="PTHR33498:SF1">
    <property type="entry name" value="TRANSPOSASE FOR INSERTION SEQUENCE ELEMENT IS1557"/>
    <property type="match status" value="1"/>
</dbReference>
<evidence type="ECO:0000313" key="3">
    <source>
        <dbReference type="Proteomes" id="UP001601992"/>
    </source>
</evidence>
<dbReference type="Pfam" id="PF01610">
    <property type="entry name" value="DDE_Tnp_ISL3"/>
    <property type="match status" value="1"/>
</dbReference>
<reference evidence="2 3" key="1">
    <citation type="submission" date="2024-10" db="EMBL/GenBank/DDBJ databases">
        <title>The Natural Products Discovery Center: Release of the First 8490 Sequenced Strains for Exploring Actinobacteria Biosynthetic Diversity.</title>
        <authorList>
            <person name="Kalkreuter E."/>
            <person name="Kautsar S.A."/>
            <person name="Yang D."/>
            <person name="Bader C.D."/>
            <person name="Teijaro C.N."/>
            <person name="Fluegel L."/>
            <person name="Davis C.M."/>
            <person name="Simpson J.R."/>
            <person name="Lauterbach L."/>
            <person name="Steele A.D."/>
            <person name="Gui C."/>
            <person name="Meng S."/>
            <person name="Li G."/>
            <person name="Viehrig K."/>
            <person name="Ye F."/>
            <person name="Su P."/>
            <person name="Kiefer A.F."/>
            <person name="Nichols A."/>
            <person name="Cepeda A.J."/>
            <person name="Yan W."/>
            <person name="Fan B."/>
            <person name="Jiang Y."/>
            <person name="Adhikari A."/>
            <person name="Zheng C.-J."/>
            <person name="Schuster L."/>
            <person name="Cowan T.M."/>
            <person name="Smanski M.J."/>
            <person name="Chevrette M.G."/>
            <person name="De Carvalho L.P.S."/>
            <person name="Shen B."/>
        </authorList>
    </citation>
    <scope>NUCLEOTIDE SEQUENCE [LARGE SCALE GENOMIC DNA]</scope>
    <source>
        <strain evidence="2 3">NPDC002593</strain>
    </source>
</reference>
<sequence length="144" mass="15552">MVPPAAPKIRAVTAWIMRDPDTLASDDAQQLAGILACCPELEATCRHVGAFAVMKRDLRGDRLPEWMSQVRADNLPALHSFVTGLEHDFAAVTAGLTLPWRNGPVEGTVNKLKHHKPSASAGPNWICCASAYFSTTQPSTSTSR</sequence>
<evidence type="ECO:0000259" key="1">
    <source>
        <dbReference type="Pfam" id="PF01610"/>
    </source>
</evidence>
<keyword evidence="3" id="KW-1185">Reference proteome</keyword>
<dbReference type="RefSeq" id="WP_051192896.1">
    <property type="nucleotide sequence ID" value="NZ_JBIAQY010000008.1"/>
</dbReference>
<evidence type="ECO:0000313" key="2">
    <source>
        <dbReference type="EMBL" id="MFF3570943.1"/>
    </source>
</evidence>
<protein>
    <submittedName>
        <fullName evidence="2">Transposase</fullName>
    </submittedName>
</protein>
<name>A0ABW6S3R9_9NOCA</name>
<accession>A0ABW6S3R9</accession>
<proteinExistence type="predicted"/>
<feature type="domain" description="Transposase IS204/IS1001/IS1096/IS1165 DDE" evidence="1">
    <location>
        <begin position="15"/>
        <end position="119"/>
    </location>
</feature>
<gene>
    <name evidence="2" type="ORF">ACFYXQ_24480</name>
</gene>
<dbReference type="InterPro" id="IPR002560">
    <property type="entry name" value="Transposase_DDE"/>
</dbReference>
<dbReference type="Proteomes" id="UP001601992">
    <property type="component" value="Unassembled WGS sequence"/>
</dbReference>
<dbReference type="InterPro" id="IPR047951">
    <property type="entry name" value="Transpos_ISL3"/>
</dbReference>